<name>A0A645A8B0_9ZZZZ</name>
<protein>
    <submittedName>
        <fullName evidence="1">Uncharacterized protein</fullName>
    </submittedName>
</protein>
<dbReference type="AlphaFoldDB" id="A0A645A8B0"/>
<comment type="caution">
    <text evidence="1">The sequence shown here is derived from an EMBL/GenBank/DDBJ whole genome shotgun (WGS) entry which is preliminary data.</text>
</comment>
<sequence length="156" mass="17966">MRNTGAKRDRAVTVFEPQGGERDVARPTEEGGSVRLRRRNGDVRYGVTIDIPVDEDIVKQHERRLFQIMRKLVVSQVQRNRLVLQFGSKLNGSQPPVLRIVGRCYGFPERNFFVFSGIVLERSDAGRIAVHYVVQSGYRDRILRQSRGQIWRQSGK</sequence>
<organism evidence="1">
    <name type="scientific">bioreactor metagenome</name>
    <dbReference type="NCBI Taxonomy" id="1076179"/>
    <lineage>
        <taxon>unclassified sequences</taxon>
        <taxon>metagenomes</taxon>
        <taxon>ecological metagenomes</taxon>
    </lineage>
</organism>
<proteinExistence type="predicted"/>
<reference evidence="1" key="1">
    <citation type="submission" date="2019-08" db="EMBL/GenBank/DDBJ databases">
        <authorList>
            <person name="Kucharzyk K."/>
            <person name="Murdoch R.W."/>
            <person name="Higgins S."/>
            <person name="Loffler F."/>
        </authorList>
    </citation>
    <scope>NUCLEOTIDE SEQUENCE</scope>
</reference>
<gene>
    <name evidence="1" type="ORF">SDC9_95665</name>
</gene>
<accession>A0A645A8B0</accession>
<dbReference type="EMBL" id="VSSQ01012316">
    <property type="protein sequence ID" value="MPM48938.1"/>
    <property type="molecule type" value="Genomic_DNA"/>
</dbReference>
<evidence type="ECO:0000313" key="1">
    <source>
        <dbReference type="EMBL" id="MPM48938.1"/>
    </source>
</evidence>